<evidence type="ECO:0000259" key="1">
    <source>
        <dbReference type="Pfam" id="PF04073"/>
    </source>
</evidence>
<dbReference type="Gene3D" id="3.90.960.10">
    <property type="entry name" value="YbaK/aminoacyl-tRNA synthetase-associated domain"/>
    <property type="match status" value="1"/>
</dbReference>
<dbReference type="InterPro" id="IPR036754">
    <property type="entry name" value="YbaK/aa-tRNA-synt-asso_dom_sf"/>
</dbReference>
<gene>
    <name evidence="2" type="ORF">G0P99_03475</name>
</gene>
<sequence length="159" mass="16589">MSKSLSRVRAALYAAGIVPRIQETGNARTARDAAAAAAIGCELDQIVKTIVFEGVDSGSLLLFLTAGGNQVDTALAVTLAGEELKRADPDNVRKTTGFAIGGVSPVGHLSPARAFMDPRLMEFTLVWAAAGTPRHVFAATPQEVAILAKANCAAFTTRH</sequence>
<dbReference type="RefSeq" id="WP_164127738.1">
    <property type="nucleotide sequence ID" value="NZ_JAAGOX010000004.1"/>
</dbReference>
<evidence type="ECO:0000313" key="2">
    <source>
        <dbReference type="EMBL" id="NDW44014.1"/>
    </source>
</evidence>
<dbReference type="InterPro" id="IPR007214">
    <property type="entry name" value="YbaK/aa-tRNA-synth-assoc-dom"/>
</dbReference>
<dbReference type="PANTHER" id="PTHR30411">
    <property type="entry name" value="CYTOPLASMIC PROTEIN"/>
    <property type="match status" value="1"/>
</dbReference>
<dbReference type="Pfam" id="PF04073">
    <property type="entry name" value="tRNA_edit"/>
    <property type="match status" value="1"/>
</dbReference>
<organism evidence="2">
    <name type="scientific">Ruegeria sp. PrR005</name>
    <dbReference type="NCBI Taxonomy" id="2706882"/>
    <lineage>
        <taxon>Bacteria</taxon>
        <taxon>Pseudomonadati</taxon>
        <taxon>Pseudomonadota</taxon>
        <taxon>Alphaproteobacteria</taxon>
        <taxon>Rhodobacterales</taxon>
        <taxon>Roseobacteraceae</taxon>
        <taxon>Ruegeria</taxon>
    </lineage>
</organism>
<protein>
    <submittedName>
        <fullName evidence="2">YbaK/EbsC family protein</fullName>
    </submittedName>
</protein>
<proteinExistence type="predicted"/>
<dbReference type="EMBL" id="JAAGOX010000004">
    <property type="protein sequence ID" value="NDW44014.1"/>
    <property type="molecule type" value="Genomic_DNA"/>
</dbReference>
<feature type="domain" description="YbaK/aminoacyl-tRNA synthetase-associated" evidence="1">
    <location>
        <begin position="26"/>
        <end position="143"/>
    </location>
</feature>
<dbReference type="AlphaFoldDB" id="A0A6B2NP15"/>
<dbReference type="PANTHER" id="PTHR30411:SF1">
    <property type="entry name" value="CYTOPLASMIC PROTEIN"/>
    <property type="match status" value="1"/>
</dbReference>
<dbReference type="SUPFAM" id="SSF55826">
    <property type="entry name" value="YbaK/ProRS associated domain"/>
    <property type="match status" value="1"/>
</dbReference>
<dbReference type="CDD" id="cd04333">
    <property type="entry name" value="ProX_deacylase"/>
    <property type="match status" value="1"/>
</dbReference>
<accession>A0A6B2NP15</accession>
<reference evidence="2" key="1">
    <citation type="submission" date="2020-02" db="EMBL/GenBank/DDBJ databases">
        <title>Delineation of the pyrene-degrading pathway in Roseobacter clade bacteria by genomic analysis.</title>
        <authorList>
            <person name="Zhou H."/>
            <person name="Wang H."/>
        </authorList>
    </citation>
    <scope>NUCLEOTIDE SEQUENCE</scope>
    <source>
        <strain evidence="2">PrR005</strain>
    </source>
</reference>
<dbReference type="GO" id="GO:0002161">
    <property type="term" value="F:aminoacyl-tRNA deacylase activity"/>
    <property type="evidence" value="ECO:0007669"/>
    <property type="project" value="InterPro"/>
</dbReference>
<name>A0A6B2NP15_9RHOB</name>
<comment type="caution">
    <text evidence="2">The sequence shown here is derived from an EMBL/GenBank/DDBJ whole genome shotgun (WGS) entry which is preliminary data.</text>
</comment>